<dbReference type="EMBL" id="JBICBT010001093">
    <property type="protein sequence ID" value="KAL3083781.1"/>
    <property type="molecule type" value="Genomic_DNA"/>
</dbReference>
<feature type="region of interest" description="Disordered" evidence="1">
    <location>
        <begin position="442"/>
        <end position="602"/>
    </location>
</feature>
<organism evidence="3 4">
    <name type="scientific">Heterodera trifolii</name>
    <dbReference type="NCBI Taxonomy" id="157864"/>
    <lineage>
        <taxon>Eukaryota</taxon>
        <taxon>Metazoa</taxon>
        <taxon>Ecdysozoa</taxon>
        <taxon>Nematoda</taxon>
        <taxon>Chromadorea</taxon>
        <taxon>Rhabditida</taxon>
        <taxon>Tylenchina</taxon>
        <taxon>Tylenchomorpha</taxon>
        <taxon>Tylenchoidea</taxon>
        <taxon>Heteroderidae</taxon>
        <taxon>Heteroderinae</taxon>
        <taxon>Heterodera</taxon>
    </lineage>
</organism>
<feature type="compositionally biased region" description="Basic and acidic residues" evidence="1">
    <location>
        <begin position="474"/>
        <end position="519"/>
    </location>
</feature>
<evidence type="ECO:0000259" key="2">
    <source>
        <dbReference type="SMART" id="SM00355"/>
    </source>
</evidence>
<dbReference type="InterPro" id="IPR013087">
    <property type="entry name" value="Znf_C2H2_type"/>
</dbReference>
<evidence type="ECO:0000313" key="3">
    <source>
        <dbReference type="EMBL" id="KAL3083781.1"/>
    </source>
</evidence>
<dbReference type="AlphaFoldDB" id="A0ABD2IWT2"/>
<evidence type="ECO:0000256" key="1">
    <source>
        <dbReference type="SAM" id="MobiDB-lite"/>
    </source>
</evidence>
<feature type="domain" description="C2H2-type" evidence="2">
    <location>
        <begin position="6"/>
        <end position="27"/>
    </location>
</feature>
<sequence>MNSTKRTCLICTQDIQKNSLITHIAEHLCYKRHKCSECSFQSVLMENMVDHQNNTNHRVQFDVKNWYLERVCQLIYNDFEYAQKMGEESIRGFGSVFGDKKRLTEMLKACDVKEEDDDDIEVLSPPCEALNSSNPFNKQSQIVRRSLPEISEQSNTNSKSPSQGHPITQQNQCLSVDSVQRQPNPQTIRRHSNDATHSHNKQQGPEIIRSDDVLLGVQTVAADSSNEHKKCQTTEQILIELQRQITKGVEHKTCKICHQMVDNDYKSQKKHVIGRHMIGVDENKREEKLRRKLEQCFKQEGHLLITNDLQCNICGHETKYKDTRYHHVSALHTDYQWNCVFASCDFVVRSKKHFNGHLNSFHKMNLNQLEGGEKDSYIMLNSDFEHKLTPLVRKCFPFDLTNLNPGEEEERKKAKMKSGGKGKEDVLLDSVVSSFMPTVDYQTLNRSNSKPSRSKKNNKLKDEYESSSYSDNTDSEHKSKQTTQKDGEPSGKKLDSAGRNSSDVRHQSAKKQSIDKEKTQPQTPRSTGPRFGSINGSFYSRSKNERSSGRRTHEHKNNYRSGYGSRSRTNEGYYESPLKGSRNEAKKQKIEEKPDNVMYFRR</sequence>
<proteinExistence type="predicted"/>
<accession>A0ABD2IWT2</accession>
<feature type="domain" description="C2H2-type" evidence="2">
    <location>
        <begin position="309"/>
        <end position="332"/>
    </location>
</feature>
<feature type="domain" description="C2H2-type" evidence="2">
    <location>
        <begin position="252"/>
        <end position="276"/>
    </location>
</feature>
<protein>
    <recommendedName>
        <fullName evidence="2">C2H2-type domain-containing protein</fullName>
    </recommendedName>
</protein>
<feature type="domain" description="C2H2-type" evidence="2">
    <location>
        <begin position="337"/>
        <end position="362"/>
    </location>
</feature>
<evidence type="ECO:0000313" key="4">
    <source>
        <dbReference type="Proteomes" id="UP001620626"/>
    </source>
</evidence>
<feature type="compositionally biased region" description="Basic and acidic residues" evidence="1">
    <location>
        <begin position="581"/>
        <end position="595"/>
    </location>
</feature>
<name>A0ABD2IWT2_9BILA</name>
<feature type="domain" description="C2H2-type" evidence="2">
    <location>
        <begin position="33"/>
        <end position="57"/>
    </location>
</feature>
<feature type="compositionally biased region" description="Polar residues" evidence="1">
    <location>
        <begin position="151"/>
        <end position="187"/>
    </location>
</feature>
<reference evidence="3 4" key="1">
    <citation type="submission" date="2024-10" db="EMBL/GenBank/DDBJ databases">
        <authorList>
            <person name="Kim D."/>
        </authorList>
    </citation>
    <scope>NUCLEOTIDE SEQUENCE [LARGE SCALE GENOMIC DNA]</scope>
    <source>
        <strain evidence="3">BH-2024</strain>
    </source>
</reference>
<feature type="region of interest" description="Disordered" evidence="1">
    <location>
        <begin position="149"/>
        <end position="208"/>
    </location>
</feature>
<keyword evidence="4" id="KW-1185">Reference proteome</keyword>
<dbReference type="Proteomes" id="UP001620626">
    <property type="component" value="Unassembled WGS sequence"/>
</dbReference>
<comment type="caution">
    <text evidence="3">The sequence shown here is derived from an EMBL/GenBank/DDBJ whole genome shotgun (WGS) entry which is preliminary data.</text>
</comment>
<dbReference type="SMART" id="SM00355">
    <property type="entry name" value="ZnF_C2H2"/>
    <property type="match status" value="5"/>
</dbReference>
<gene>
    <name evidence="3" type="ORF">niasHT_036774</name>
</gene>